<keyword evidence="6 9" id="KW-1133">Transmembrane helix</keyword>
<dbReference type="EMBL" id="JABXXQ010000046">
    <property type="protein sequence ID" value="NVN29553.1"/>
    <property type="molecule type" value="Genomic_DNA"/>
</dbReference>
<keyword evidence="11" id="KW-0966">Cell projection</keyword>
<comment type="function">
    <text evidence="9">Role in flagellar biosynthesis.</text>
</comment>
<evidence type="ECO:0000256" key="4">
    <source>
        <dbReference type="ARBA" id="ARBA00022475"/>
    </source>
</evidence>
<evidence type="ECO:0000313" key="11">
    <source>
        <dbReference type="EMBL" id="NVN29553.1"/>
    </source>
</evidence>
<keyword evidence="8 9" id="KW-0975">Bacterial flagellum</keyword>
<reference evidence="11 13" key="1">
    <citation type="submission" date="2020-06" db="EMBL/GenBank/DDBJ databases">
        <title>Description of novel acetic acid bacteria.</title>
        <authorList>
            <person name="Sombolestani A."/>
        </authorList>
    </citation>
    <scope>NUCLEOTIDE SEQUENCE [LARGE SCALE GENOMIC DNA]</scope>
    <source>
        <strain evidence="11 13">LMG 26838</strain>
    </source>
</reference>
<keyword evidence="7 9" id="KW-0472">Membrane</keyword>
<dbReference type="GO" id="GO:0009425">
    <property type="term" value="C:bacterial-type flagellum basal body"/>
    <property type="evidence" value="ECO:0007669"/>
    <property type="project" value="UniProtKB-SubCell"/>
</dbReference>
<keyword evidence="4 9" id="KW-1003">Cell membrane</keyword>
<evidence type="ECO:0000256" key="9">
    <source>
        <dbReference type="RuleBase" id="RU364090"/>
    </source>
</evidence>
<dbReference type="GO" id="GO:0005886">
    <property type="term" value="C:plasma membrane"/>
    <property type="evidence" value="ECO:0007669"/>
    <property type="project" value="UniProtKB-SubCell"/>
</dbReference>
<accession>A0A850NIU3</accession>
<evidence type="ECO:0000256" key="3">
    <source>
        <dbReference type="ARBA" id="ARBA00021718"/>
    </source>
</evidence>
<dbReference type="InterPro" id="IPR006305">
    <property type="entry name" value="FliQ"/>
</dbReference>
<dbReference type="PRINTS" id="PR00952">
    <property type="entry name" value="TYPE3IMQPROT"/>
</dbReference>
<evidence type="ECO:0000256" key="1">
    <source>
        <dbReference type="ARBA" id="ARBA00004651"/>
    </source>
</evidence>
<dbReference type="InterPro" id="IPR002191">
    <property type="entry name" value="Bac_export_3"/>
</dbReference>
<evidence type="ECO:0000256" key="2">
    <source>
        <dbReference type="ARBA" id="ARBA00006156"/>
    </source>
</evidence>
<dbReference type="PIRSF" id="PIRSF004669">
    <property type="entry name" value="FliQ"/>
    <property type="match status" value="1"/>
</dbReference>
<dbReference type="Proteomes" id="UP000557688">
    <property type="component" value="Unassembled WGS sequence"/>
</dbReference>
<dbReference type="NCBIfam" id="TIGR01402">
    <property type="entry name" value="fliQ"/>
    <property type="match status" value="1"/>
</dbReference>
<keyword evidence="11" id="KW-0969">Cilium</keyword>
<evidence type="ECO:0000313" key="10">
    <source>
        <dbReference type="EMBL" id="MBB3172687.1"/>
    </source>
</evidence>
<reference evidence="10 12" key="2">
    <citation type="submission" date="2020-08" db="EMBL/GenBank/DDBJ databases">
        <title>Genomic Encyclopedia of Type Strains, Phase III (KMG-III): the genomes of soil and plant-associated and newly described type strains.</title>
        <authorList>
            <person name="Whitman W."/>
        </authorList>
    </citation>
    <scope>NUCLEOTIDE SEQUENCE [LARGE SCALE GENOMIC DNA]</scope>
    <source>
        <strain evidence="10 12">CECT 8088</strain>
    </source>
</reference>
<evidence type="ECO:0000256" key="6">
    <source>
        <dbReference type="ARBA" id="ARBA00022989"/>
    </source>
</evidence>
<keyword evidence="12" id="KW-1185">Reference proteome</keyword>
<comment type="caution">
    <text evidence="11">The sequence shown here is derived from an EMBL/GenBank/DDBJ whole genome shotgun (WGS) entry which is preliminary data.</text>
</comment>
<feature type="transmembrane region" description="Helical" evidence="9">
    <location>
        <begin position="50"/>
        <end position="70"/>
    </location>
</feature>
<keyword evidence="11" id="KW-0282">Flagellum</keyword>
<dbReference type="PANTHER" id="PTHR34040:SF2">
    <property type="entry name" value="FLAGELLAR BIOSYNTHETIC PROTEIN FLIQ"/>
    <property type="match status" value="1"/>
</dbReference>
<evidence type="ECO:0000313" key="13">
    <source>
        <dbReference type="Proteomes" id="UP000565205"/>
    </source>
</evidence>
<evidence type="ECO:0000256" key="7">
    <source>
        <dbReference type="ARBA" id="ARBA00023136"/>
    </source>
</evidence>
<evidence type="ECO:0000256" key="5">
    <source>
        <dbReference type="ARBA" id="ARBA00022692"/>
    </source>
</evidence>
<dbReference type="Proteomes" id="UP000565205">
    <property type="component" value="Unassembled WGS sequence"/>
</dbReference>
<comment type="similarity">
    <text evidence="2 9">Belongs to the FliQ/MopD/SpaQ family.</text>
</comment>
<dbReference type="Pfam" id="PF01313">
    <property type="entry name" value="Bac_export_3"/>
    <property type="match status" value="1"/>
</dbReference>
<dbReference type="EMBL" id="JACHXV010000002">
    <property type="protein sequence ID" value="MBB3172687.1"/>
    <property type="molecule type" value="Genomic_DNA"/>
</dbReference>
<keyword evidence="5 9" id="KW-0812">Transmembrane</keyword>
<protein>
    <recommendedName>
        <fullName evidence="3 9">Flagellar biosynthetic protein FliQ</fullName>
    </recommendedName>
</protein>
<dbReference type="AlphaFoldDB" id="A0A850NIU3"/>
<dbReference type="GO" id="GO:0044780">
    <property type="term" value="P:bacterial-type flagellum assembly"/>
    <property type="evidence" value="ECO:0007669"/>
    <property type="project" value="InterPro"/>
</dbReference>
<dbReference type="RefSeq" id="WP_176622337.1">
    <property type="nucleotide sequence ID" value="NZ_JABXXQ010000046.1"/>
</dbReference>
<dbReference type="GO" id="GO:0009306">
    <property type="term" value="P:protein secretion"/>
    <property type="evidence" value="ECO:0007669"/>
    <property type="project" value="InterPro"/>
</dbReference>
<dbReference type="PANTHER" id="PTHR34040">
    <property type="entry name" value="FLAGELLAR BIOSYNTHETIC PROTEIN FLIQ"/>
    <property type="match status" value="1"/>
</dbReference>
<comment type="subcellular location">
    <subcellularLocation>
        <location evidence="1 9">Cell membrane</location>
        <topology evidence="1">Multi-pass membrane protein</topology>
    </subcellularLocation>
    <subcellularLocation>
        <location evidence="9">Bacterial flagellum basal body</location>
    </subcellularLocation>
</comment>
<proteinExistence type="inferred from homology"/>
<name>A0A850NIU3_9PROT</name>
<sequence>MQEADVALMMRDLFIVVVKLVGPPLIAALVVGLVVSFIQAVTQINEATLAFVPKVLAVGGVLLLVGPFMFTTLDDYSHRIFEHLVTTGGS</sequence>
<gene>
    <name evidence="9 11" type="primary">fliQ</name>
    <name evidence="10" type="ORF">FHR90_000501</name>
    <name evidence="11" type="ORF">HUK83_04285</name>
</gene>
<evidence type="ECO:0000313" key="12">
    <source>
        <dbReference type="Proteomes" id="UP000557688"/>
    </source>
</evidence>
<evidence type="ECO:0000256" key="8">
    <source>
        <dbReference type="ARBA" id="ARBA00023143"/>
    </source>
</evidence>
<feature type="transmembrane region" description="Helical" evidence="9">
    <location>
        <begin position="12"/>
        <end position="38"/>
    </location>
</feature>
<organism evidence="11 13">
    <name type="scientific">Endobacter medicaginis</name>
    <dbReference type="NCBI Taxonomy" id="1181271"/>
    <lineage>
        <taxon>Bacteria</taxon>
        <taxon>Pseudomonadati</taxon>
        <taxon>Pseudomonadota</taxon>
        <taxon>Alphaproteobacteria</taxon>
        <taxon>Acetobacterales</taxon>
        <taxon>Acetobacteraceae</taxon>
        <taxon>Endobacter</taxon>
    </lineage>
</organism>